<dbReference type="EMBL" id="VRMG01000015">
    <property type="protein sequence ID" value="TXN28219.1"/>
    <property type="molecule type" value="Genomic_DNA"/>
</dbReference>
<accession>A0A5C8UJ52</accession>
<name>A0A5C8UJ52_9MICO</name>
<dbReference type="GO" id="GO:0016740">
    <property type="term" value="F:transferase activity"/>
    <property type="evidence" value="ECO:0007669"/>
    <property type="project" value="UniProtKB-KW"/>
</dbReference>
<dbReference type="Proteomes" id="UP000321379">
    <property type="component" value="Unassembled WGS sequence"/>
</dbReference>
<comment type="caution">
    <text evidence="1">The sequence shown here is derived from an EMBL/GenBank/DDBJ whole genome shotgun (WGS) entry which is preliminary data.</text>
</comment>
<evidence type="ECO:0000313" key="1">
    <source>
        <dbReference type="EMBL" id="TXN28219.1"/>
    </source>
</evidence>
<keyword evidence="1" id="KW-0808">Transferase</keyword>
<gene>
    <name evidence="1" type="ORF">FVP33_17220</name>
</gene>
<dbReference type="AlphaFoldDB" id="A0A5C8UJ52"/>
<evidence type="ECO:0000313" key="2">
    <source>
        <dbReference type="Proteomes" id="UP000321379"/>
    </source>
</evidence>
<proteinExistence type="predicted"/>
<sequence>MMVSNPSLVLVSTYDERGASTRVRLYDWVSRLNLTAEKFQYLGRPTNGARALARNPPALASAEIRLRGLRRHIGEQTLVLSRLASPLSSGTLEESLLKQAKHGVYDFDDAIWSDTSGLAKKLWSRNSLWQRAVRAADIVIAGSDYLAEAASTISRRVVMIPSCVEPSLYSRKTTFDVTGPPKAVWIGSPATEQFLKPLLTPLLELNKRYGLRLILIGATAPNLGAMESMVDRQPWSLSTFGSALSQADFGIMPLPDNEYTRGKCSYKLLQYGAAGLPVIGSPVGANASVLQRMGGLAATTPIEWYDAMASILEIGADERLLMGTRAHETVNRDFSFDRWQAEWTAAVGPASVPNPIVGS</sequence>
<keyword evidence="2" id="KW-1185">Reference proteome</keyword>
<organism evidence="1 2">
    <name type="scientific">Lacisediminihabitans profunda</name>
    <dbReference type="NCBI Taxonomy" id="2594790"/>
    <lineage>
        <taxon>Bacteria</taxon>
        <taxon>Bacillati</taxon>
        <taxon>Actinomycetota</taxon>
        <taxon>Actinomycetes</taxon>
        <taxon>Micrococcales</taxon>
        <taxon>Microbacteriaceae</taxon>
        <taxon>Lacisediminihabitans</taxon>
    </lineage>
</organism>
<dbReference type="SUPFAM" id="SSF53756">
    <property type="entry name" value="UDP-Glycosyltransferase/glycogen phosphorylase"/>
    <property type="match status" value="1"/>
</dbReference>
<dbReference type="Gene3D" id="3.40.50.2000">
    <property type="entry name" value="Glycogen Phosphorylase B"/>
    <property type="match status" value="2"/>
</dbReference>
<reference evidence="1 2" key="1">
    <citation type="submission" date="2019-08" db="EMBL/GenBank/DDBJ databases">
        <title>Bacterial whole genome sequence for Glaciihabitans sp. CHu50b-6-2.</title>
        <authorList>
            <person name="Jin L."/>
        </authorList>
    </citation>
    <scope>NUCLEOTIDE SEQUENCE [LARGE SCALE GENOMIC DNA]</scope>
    <source>
        <strain evidence="1 2">CHu50b-6-2</strain>
    </source>
</reference>
<protein>
    <submittedName>
        <fullName evidence="1">Glycosyltransferase family 4 protein</fullName>
    </submittedName>
</protein>